<comment type="subcellular location">
    <subcellularLocation>
        <location evidence="1">Cytoplasm</location>
    </subcellularLocation>
</comment>
<evidence type="ECO:0000313" key="7">
    <source>
        <dbReference type="Proteomes" id="UP000243515"/>
    </source>
</evidence>
<reference evidence="6 7" key="1">
    <citation type="journal article" date="2015" name="Environ. Microbiol.">
        <title>Metagenome sequence of Elaphomyces granulatus from sporocarp tissue reveals Ascomycota ectomycorrhizal fingerprints of genome expansion and a Proteobacteria-rich microbiome.</title>
        <authorList>
            <person name="Quandt C.A."/>
            <person name="Kohler A."/>
            <person name="Hesse C.N."/>
            <person name="Sharpton T.J."/>
            <person name="Martin F."/>
            <person name="Spatafora J.W."/>
        </authorList>
    </citation>
    <scope>NUCLEOTIDE SEQUENCE [LARGE SCALE GENOMIC DNA]</scope>
    <source>
        <strain evidence="6 7">OSC145934</strain>
    </source>
</reference>
<dbReference type="OrthoDB" id="5295208at2759"/>
<dbReference type="Pfam" id="PF14560">
    <property type="entry name" value="Ubiquitin_2"/>
    <property type="match status" value="1"/>
</dbReference>
<dbReference type="GO" id="GO:0031122">
    <property type="term" value="P:cytoplasmic microtubule organization"/>
    <property type="evidence" value="ECO:0007669"/>
    <property type="project" value="EnsemblFungi"/>
</dbReference>
<gene>
    <name evidence="6" type="ORF">Egran_03874</name>
</gene>
<keyword evidence="2" id="KW-0963">Cytoplasm</keyword>
<dbReference type="GO" id="GO:0051010">
    <property type="term" value="F:microtubule plus-end binding"/>
    <property type="evidence" value="ECO:0007669"/>
    <property type="project" value="TreeGrafter"/>
</dbReference>
<dbReference type="SUPFAM" id="SSF74924">
    <property type="entry name" value="Cap-Gly domain"/>
    <property type="match status" value="1"/>
</dbReference>
<dbReference type="PANTHER" id="PTHR18916:SF85">
    <property type="entry name" value="TUBULIN-FOLDING COFACTOR B"/>
    <property type="match status" value="1"/>
</dbReference>
<dbReference type="InterPro" id="IPR000626">
    <property type="entry name" value="Ubiquitin-like_dom"/>
</dbReference>
<evidence type="ECO:0000256" key="3">
    <source>
        <dbReference type="ARBA" id="ARBA00023186"/>
    </source>
</evidence>
<dbReference type="Pfam" id="PF01302">
    <property type="entry name" value="CAP_GLY"/>
    <property type="match status" value="1"/>
</dbReference>
<organism evidence="6 7">
    <name type="scientific">Elaphomyces granulatus</name>
    <dbReference type="NCBI Taxonomy" id="519963"/>
    <lineage>
        <taxon>Eukaryota</taxon>
        <taxon>Fungi</taxon>
        <taxon>Dikarya</taxon>
        <taxon>Ascomycota</taxon>
        <taxon>Pezizomycotina</taxon>
        <taxon>Eurotiomycetes</taxon>
        <taxon>Eurotiomycetidae</taxon>
        <taxon>Eurotiales</taxon>
        <taxon>Elaphomycetaceae</taxon>
        <taxon>Elaphomyces</taxon>
    </lineage>
</organism>
<feature type="domain" description="CAP-Gly" evidence="5">
    <location>
        <begin position="208"/>
        <end position="250"/>
    </location>
</feature>
<dbReference type="GO" id="GO:0005938">
    <property type="term" value="C:cell cortex"/>
    <property type="evidence" value="ECO:0007669"/>
    <property type="project" value="TreeGrafter"/>
</dbReference>
<keyword evidence="7" id="KW-1185">Reference proteome</keyword>
<dbReference type="InterPro" id="IPR000938">
    <property type="entry name" value="CAP-Gly_domain"/>
</dbReference>
<dbReference type="GO" id="GO:0005634">
    <property type="term" value="C:nucleus"/>
    <property type="evidence" value="ECO:0007669"/>
    <property type="project" value="TreeGrafter"/>
</dbReference>
<dbReference type="AlphaFoldDB" id="A0A232LW36"/>
<dbReference type="Gene3D" id="3.10.20.90">
    <property type="entry name" value="Phosphatidylinositol 3-kinase Catalytic Subunit, Chain A, domain 1"/>
    <property type="match status" value="1"/>
</dbReference>
<dbReference type="Gene3D" id="2.30.30.190">
    <property type="entry name" value="CAP Gly-rich-like domain"/>
    <property type="match status" value="1"/>
</dbReference>
<evidence type="ECO:0000256" key="4">
    <source>
        <dbReference type="ARBA" id="ARBA00025779"/>
    </source>
</evidence>
<accession>A0A232LW36</accession>
<evidence type="ECO:0000259" key="5">
    <source>
        <dbReference type="PROSITE" id="PS50245"/>
    </source>
</evidence>
<evidence type="ECO:0000313" key="6">
    <source>
        <dbReference type="EMBL" id="OXV08363.1"/>
    </source>
</evidence>
<proteinExistence type="inferred from homology"/>
<comment type="similarity">
    <text evidence="4">Belongs to the TBCB family.</text>
</comment>
<dbReference type="InterPro" id="IPR036859">
    <property type="entry name" value="CAP-Gly_dom_sf"/>
</dbReference>
<dbReference type="SUPFAM" id="SSF54236">
    <property type="entry name" value="Ubiquitin-like"/>
    <property type="match status" value="1"/>
</dbReference>
<dbReference type="Proteomes" id="UP000243515">
    <property type="component" value="Unassembled WGS sequence"/>
</dbReference>
<sequence length="275" mass="30486">MSFQPTPADITVIISTVDHENAPSSSLATERRVTPSWTVLQLKAKLETITGIPPGCQRLRLMVPGNEDQWIEGEERRIGEWTLLKGCEIQVHDTRPPSARPNFSDLSSVEKYALPSSTYESLPNSVLAWKKAQKLGRFDPNARSPEELIREQAENDEAEVQKRGITVSARAIILPSSPPHVRRGTIRYIGPVPTIPFPGFSKTKVDPAELSGPLPLWLGIELDEPTGKNDGSVGGRRYFNCPEKRGVFVKPDKVEVGDFPPLELDDDLGDIMEEI</sequence>
<evidence type="ECO:0000256" key="2">
    <source>
        <dbReference type="ARBA" id="ARBA00022490"/>
    </source>
</evidence>
<evidence type="ECO:0000256" key="1">
    <source>
        <dbReference type="ARBA" id="ARBA00004496"/>
    </source>
</evidence>
<dbReference type="EMBL" id="NPHW01004160">
    <property type="protein sequence ID" value="OXV08363.1"/>
    <property type="molecule type" value="Genomic_DNA"/>
</dbReference>
<dbReference type="PROSITE" id="PS00845">
    <property type="entry name" value="CAP_GLY_1"/>
    <property type="match status" value="1"/>
</dbReference>
<keyword evidence="3" id="KW-0143">Chaperone</keyword>
<dbReference type="InterPro" id="IPR029071">
    <property type="entry name" value="Ubiquitin-like_domsf"/>
</dbReference>
<dbReference type="PANTHER" id="PTHR18916">
    <property type="entry name" value="DYNACTIN 1-RELATED MICROTUBULE-BINDING"/>
    <property type="match status" value="1"/>
</dbReference>
<dbReference type="PROSITE" id="PS50245">
    <property type="entry name" value="CAP_GLY_2"/>
    <property type="match status" value="1"/>
</dbReference>
<dbReference type="GO" id="GO:0035371">
    <property type="term" value="C:microtubule plus-end"/>
    <property type="evidence" value="ECO:0007669"/>
    <property type="project" value="TreeGrafter"/>
</dbReference>
<dbReference type="SMART" id="SM01052">
    <property type="entry name" value="CAP_GLY"/>
    <property type="match status" value="1"/>
</dbReference>
<comment type="caution">
    <text evidence="6">The sequence shown here is derived from an EMBL/GenBank/DDBJ whole genome shotgun (WGS) entry which is preliminary data.</text>
</comment>
<name>A0A232LW36_9EURO</name>
<protein>
    <recommendedName>
        <fullName evidence="5">CAP-Gly domain-containing protein</fullName>
    </recommendedName>
</protein>